<dbReference type="RefSeq" id="WP_310919875.1">
    <property type="nucleotide sequence ID" value="NZ_JAMQON010000003.1"/>
</dbReference>
<accession>A0ABU2FD61</accession>
<feature type="coiled-coil region" evidence="1">
    <location>
        <begin position="34"/>
        <end position="61"/>
    </location>
</feature>
<dbReference type="Proteomes" id="UP001259659">
    <property type="component" value="Unassembled WGS sequence"/>
</dbReference>
<sequence length="69" mass="8037">MTTHPKRVATPQSPSLPDRSDTKPVSATVMKLQLTVMQHRIETLQQQLVAERERRQAVIDRYERLLAER</sequence>
<reference evidence="3 4" key="1">
    <citation type="submission" date="2022-06" db="EMBL/GenBank/DDBJ databases">
        <title>Haloarcula sp. a new haloarchaeum isolate from saline soil.</title>
        <authorList>
            <person name="Strakova D."/>
            <person name="Galisteo C."/>
            <person name="Sanchez-Porro C."/>
            <person name="Ventosa A."/>
        </authorList>
    </citation>
    <scope>NUCLEOTIDE SEQUENCE [LARGE SCALE GENOMIC DNA]</scope>
    <source>
        <strain evidence="3 4">S1CR25-12</strain>
    </source>
</reference>
<dbReference type="EMBL" id="JAMQON010000003">
    <property type="protein sequence ID" value="MDS0260207.1"/>
    <property type="molecule type" value="Genomic_DNA"/>
</dbReference>
<keyword evidence="4" id="KW-1185">Reference proteome</keyword>
<evidence type="ECO:0000313" key="4">
    <source>
        <dbReference type="Proteomes" id="UP001259659"/>
    </source>
</evidence>
<proteinExistence type="predicted"/>
<evidence type="ECO:0000313" key="3">
    <source>
        <dbReference type="EMBL" id="MDS0260207.1"/>
    </source>
</evidence>
<gene>
    <name evidence="3" type="ORF">NDI56_12455</name>
</gene>
<evidence type="ECO:0000256" key="1">
    <source>
        <dbReference type="SAM" id="Coils"/>
    </source>
</evidence>
<keyword evidence="1" id="KW-0175">Coiled coil</keyword>
<name>A0ABU2FD61_9EURY</name>
<organism evidence="3 4">
    <name type="scientific">Haloarcula saliterrae</name>
    <dbReference type="NCBI Taxonomy" id="2950534"/>
    <lineage>
        <taxon>Archaea</taxon>
        <taxon>Methanobacteriati</taxon>
        <taxon>Methanobacteriota</taxon>
        <taxon>Stenosarchaea group</taxon>
        <taxon>Halobacteria</taxon>
        <taxon>Halobacteriales</taxon>
        <taxon>Haloarculaceae</taxon>
        <taxon>Haloarcula</taxon>
    </lineage>
</organism>
<comment type="caution">
    <text evidence="3">The sequence shown here is derived from an EMBL/GenBank/DDBJ whole genome shotgun (WGS) entry which is preliminary data.</text>
</comment>
<evidence type="ECO:0000256" key="2">
    <source>
        <dbReference type="SAM" id="MobiDB-lite"/>
    </source>
</evidence>
<protein>
    <submittedName>
        <fullName evidence="3">Uncharacterized protein</fullName>
    </submittedName>
</protein>
<feature type="region of interest" description="Disordered" evidence="2">
    <location>
        <begin position="1"/>
        <end position="24"/>
    </location>
</feature>